<keyword evidence="1" id="KW-0812">Transmembrane</keyword>
<keyword evidence="3" id="KW-1185">Reference proteome</keyword>
<accession>A0A9X1R3Q3</accession>
<evidence type="ECO:0000256" key="1">
    <source>
        <dbReference type="SAM" id="Phobius"/>
    </source>
</evidence>
<protein>
    <submittedName>
        <fullName evidence="2">Uncharacterized protein</fullName>
    </submittedName>
</protein>
<name>A0A9X1R3Q3_9FLAO</name>
<sequence>MSNKTLNYIIIGLYLISLFTESFSGSGGVYGIFALIFGGLSIFIENLFAFGAWIANIPFLIAFFRKLKLNTKLTLSGIAVLLGILAVFVTDLPMHMGSSTSPVKIGIGFYFWIGSLTLLFGKNLMEYIKLNKK</sequence>
<dbReference type="Proteomes" id="UP001139462">
    <property type="component" value="Unassembled WGS sequence"/>
</dbReference>
<feature type="transmembrane region" description="Helical" evidence="1">
    <location>
        <begin position="30"/>
        <end position="61"/>
    </location>
</feature>
<evidence type="ECO:0000313" key="2">
    <source>
        <dbReference type="EMBL" id="MCG2432160.1"/>
    </source>
</evidence>
<reference evidence="2" key="1">
    <citation type="submission" date="2021-09" db="EMBL/GenBank/DDBJ databases">
        <title>Genome of Aequorivita sp. strain F64183.</title>
        <authorList>
            <person name="Wang Y."/>
        </authorList>
    </citation>
    <scope>NUCLEOTIDE SEQUENCE</scope>
    <source>
        <strain evidence="2">F64183</strain>
    </source>
</reference>
<gene>
    <name evidence="2" type="ORF">K8344_13615</name>
</gene>
<keyword evidence="1" id="KW-1133">Transmembrane helix</keyword>
<dbReference type="RefSeq" id="WP_237609227.1">
    <property type="nucleotide sequence ID" value="NZ_JAIRBB010000025.1"/>
</dbReference>
<organism evidence="2 3">
    <name type="scientific">Aequorivita xiaoshiensis</name>
    <dbReference type="NCBI Taxonomy" id="2874476"/>
    <lineage>
        <taxon>Bacteria</taxon>
        <taxon>Pseudomonadati</taxon>
        <taxon>Bacteroidota</taxon>
        <taxon>Flavobacteriia</taxon>
        <taxon>Flavobacteriales</taxon>
        <taxon>Flavobacteriaceae</taxon>
        <taxon>Aequorivita</taxon>
    </lineage>
</organism>
<keyword evidence="1" id="KW-0472">Membrane</keyword>
<dbReference type="AlphaFoldDB" id="A0A9X1R3Q3"/>
<feature type="transmembrane region" description="Helical" evidence="1">
    <location>
        <begin position="105"/>
        <end position="125"/>
    </location>
</feature>
<evidence type="ECO:0000313" key="3">
    <source>
        <dbReference type="Proteomes" id="UP001139462"/>
    </source>
</evidence>
<feature type="transmembrane region" description="Helical" evidence="1">
    <location>
        <begin position="73"/>
        <end position="93"/>
    </location>
</feature>
<comment type="caution">
    <text evidence="2">The sequence shown here is derived from an EMBL/GenBank/DDBJ whole genome shotgun (WGS) entry which is preliminary data.</text>
</comment>
<dbReference type="EMBL" id="JAIRBB010000025">
    <property type="protein sequence ID" value="MCG2432160.1"/>
    <property type="molecule type" value="Genomic_DNA"/>
</dbReference>
<proteinExistence type="predicted"/>
<feature type="transmembrane region" description="Helical" evidence="1">
    <location>
        <begin position="7"/>
        <end position="24"/>
    </location>
</feature>